<sequence>MKSHSYVSVSVDGVLGLNILRNVILSDQFSSTKQFWAEVSKEIDSLQISVTFTALKNLLYGRNGTYIDNILDVSFNSISSRLFDGCLLPYLKTISSELTSAITSGSLLKKKVDSQISALKPKLESGDSRGIIGSLHTKESTVSRKTKTDEHSCVIDANKTLTNRQPIKPSENAESVETVRSSHNNIDKLKQMQGTLTRGQTDATPIPRLL</sequence>
<organism evidence="2 3">
    <name type="scientific">Dreissena polymorpha</name>
    <name type="common">Zebra mussel</name>
    <name type="synonym">Mytilus polymorpha</name>
    <dbReference type="NCBI Taxonomy" id="45954"/>
    <lineage>
        <taxon>Eukaryota</taxon>
        <taxon>Metazoa</taxon>
        <taxon>Spiralia</taxon>
        <taxon>Lophotrochozoa</taxon>
        <taxon>Mollusca</taxon>
        <taxon>Bivalvia</taxon>
        <taxon>Autobranchia</taxon>
        <taxon>Heteroconchia</taxon>
        <taxon>Euheterodonta</taxon>
        <taxon>Imparidentia</taxon>
        <taxon>Neoheterodontei</taxon>
        <taxon>Myida</taxon>
        <taxon>Dreissenoidea</taxon>
        <taxon>Dreissenidae</taxon>
        <taxon>Dreissena</taxon>
    </lineage>
</organism>
<dbReference type="AlphaFoldDB" id="A0A9D3Z573"/>
<dbReference type="EMBL" id="JAIWYP010000014">
    <property type="protein sequence ID" value="KAH3710996.1"/>
    <property type="molecule type" value="Genomic_DNA"/>
</dbReference>
<feature type="compositionally biased region" description="Polar residues" evidence="1">
    <location>
        <begin position="192"/>
        <end position="203"/>
    </location>
</feature>
<feature type="compositionally biased region" description="Polar residues" evidence="1">
    <location>
        <begin position="172"/>
        <end position="184"/>
    </location>
</feature>
<gene>
    <name evidence="2" type="ORF">DPMN_070495</name>
</gene>
<proteinExistence type="predicted"/>
<evidence type="ECO:0000256" key="1">
    <source>
        <dbReference type="SAM" id="MobiDB-lite"/>
    </source>
</evidence>
<keyword evidence="3" id="KW-1185">Reference proteome</keyword>
<feature type="region of interest" description="Disordered" evidence="1">
    <location>
        <begin position="165"/>
        <end position="210"/>
    </location>
</feature>
<protein>
    <submittedName>
        <fullName evidence="2">Uncharacterized protein</fullName>
    </submittedName>
</protein>
<comment type="caution">
    <text evidence="2">The sequence shown here is derived from an EMBL/GenBank/DDBJ whole genome shotgun (WGS) entry which is preliminary data.</text>
</comment>
<name>A0A9D3Z573_DREPO</name>
<evidence type="ECO:0000313" key="2">
    <source>
        <dbReference type="EMBL" id="KAH3710996.1"/>
    </source>
</evidence>
<dbReference type="Proteomes" id="UP000828390">
    <property type="component" value="Unassembled WGS sequence"/>
</dbReference>
<reference evidence="2" key="2">
    <citation type="submission" date="2020-11" db="EMBL/GenBank/DDBJ databases">
        <authorList>
            <person name="McCartney M.A."/>
            <person name="Auch B."/>
            <person name="Kono T."/>
            <person name="Mallez S."/>
            <person name="Becker A."/>
            <person name="Gohl D.M."/>
            <person name="Silverstein K.A.T."/>
            <person name="Koren S."/>
            <person name="Bechman K.B."/>
            <person name="Herman A."/>
            <person name="Abrahante J.E."/>
            <person name="Garbe J."/>
        </authorList>
    </citation>
    <scope>NUCLEOTIDE SEQUENCE</scope>
    <source>
        <strain evidence="2">Duluth1</strain>
        <tissue evidence="2">Whole animal</tissue>
    </source>
</reference>
<accession>A0A9D3Z573</accession>
<reference evidence="2" key="1">
    <citation type="journal article" date="2019" name="bioRxiv">
        <title>The Genome of the Zebra Mussel, Dreissena polymorpha: A Resource for Invasive Species Research.</title>
        <authorList>
            <person name="McCartney M.A."/>
            <person name="Auch B."/>
            <person name="Kono T."/>
            <person name="Mallez S."/>
            <person name="Zhang Y."/>
            <person name="Obille A."/>
            <person name="Becker A."/>
            <person name="Abrahante J.E."/>
            <person name="Garbe J."/>
            <person name="Badalamenti J.P."/>
            <person name="Herman A."/>
            <person name="Mangelson H."/>
            <person name="Liachko I."/>
            <person name="Sullivan S."/>
            <person name="Sone E.D."/>
            <person name="Koren S."/>
            <person name="Silverstein K.A.T."/>
            <person name="Beckman K.B."/>
            <person name="Gohl D.M."/>
        </authorList>
    </citation>
    <scope>NUCLEOTIDE SEQUENCE</scope>
    <source>
        <strain evidence="2">Duluth1</strain>
        <tissue evidence="2">Whole animal</tissue>
    </source>
</reference>
<evidence type="ECO:0000313" key="3">
    <source>
        <dbReference type="Proteomes" id="UP000828390"/>
    </source>
</evidence>